<feature type="transmembrane region" description="Helical" evidence="1">
    <location>
        <begin position="413"/>
        <end position="434"/>
    </location>
</feature>
<keyword evidence="1" id="KW-1133">Transmembrane helix</keyword>
<keyword evidence="3" id="KW-1185">Reference proteome</keyword>
<keyword evidence="1" id="KW-0472">Membrane</keyword>
<proteinExistence type="predicted"/>
<organism evidence="2 3">
    <name type="scientific">Lactuca sativa</name>
    <name type="common">Garden lettuce</name>
    <dbReference type="NCBI Taxonomy" id="4236"/>
    <lineage>
        <taxon>Eukaryota</taxon>
        <taxon>Viridiplantae</taxon>
        <taxon>Streptophyta</taxon>
        <taxon>Embryophyta</taxon>
        <taxon>Tracheophyta</taxon>
        <taxon>Spermatophyta</taxon>
        <taxon>Magnoliopsida</taxon>
        <taxon>eudicotyledons</taxon>
        <taxon>Gunneridae</taxon>
        <taxon>Pentapetalae</taxon>
        <taxon>asterids</taxon>
        <taxon>campanulids</taxon>
        <taxon>Asterales</taxon>
        <taxon>Asteraceae</taxon>
        <taxon>Cichorioideae</taxon>
        <taxon>Cichorieae</taxon>
        <taxon>Lactucinae</taxon>
        <taxon>Lactuca</taxon>
    </lineage>
</organism>
<dbReference type="PANTHER" id="PTHR47481">
    <property type="match status" value="1"/>
</dbReference>
<dbReference type="AlphaFoldDB" id="A0A9R1WS89"/>
<evidence type="ECO:0000256" key="1">
    <source>
        <dbReference type="SAM" id="Phobius"/>
    </source>
</evidence>
<accession>A0A9R1WS89</accession>
<name>A0A9R1WS89_LACSA</name>
<evidence type="ECO:0000313" key="3">
    <source>
        <dbReference type="Proteomes" id="UP000235145"/>
    </source>
</evidence>
<dbReference type="EMBL" id="NBSK02000001">
    <property type="protein sequence ID" value="KAJ0227138.1"/>
    <property type="molecule type" value="Genomic_DNA"/>
</dbReference>
<evidence type="ECO:0008006" key="4">
    <source>
        <dbReference type="Google" id="ProtNLM"/>
    </source>
</evidence>
<evidence type="ECO:0000313" key="2">
    <source>
        <dbReference type="EMBL" id="KAJ0227138.1"/>
    </source>
</evidence>
<comment type="caution">
    <text evidence="2">The sequence shown here is derived from an EMBL/GenBank/DDBJ whole genome shotgun (WGS) entry which is preliminary data.</text>
</comment>
<keyword evidence="1" id="KW-0812">Transmembrane</keyword>
<protein>
    <recommendedName>
        <fullName evidence="4">Retrotransposon Copia-like N-terminal domain-containing protein</fullName>
    </recommendedName>
</protein>
<sequence>MAMVQALSPKIPRDNSAVDYPSCLNWTSNDAHFRMFLTYTISGAENSTIDNPSYLNWTSNDSHVRMVLTSTISEAYFQHVQGKTSNDLWLAFKRACAPNKFDKRKPKSNCRSESRQEYVNALANIGEPIKDKDFEMLVIFRLREEYNGLKSYSIACSPHIAFNDLQVTLTITTIPQAFTASTGDSNRNLTITKNSTQLGFQLHPTSPQKFFLSQAPPPTYYAAQSSNNYCGNRRGNSRVNYKGHEENRELSYKFAWASTQKMVCGHCNRCGIGHLSSQCPNHYTNRSSVHANYAVSLESGSKFVASNLVSRANNHATSKHSTVMIKYVLEKVRRSLSFVLVLPKSLSPHKNFNLSHILHDASTHTIIFIGPSDNGLYSIRLPQLKSICKMLLQPPERLLLFGTNDLVIHTNTLLALLLQIVPYLFQIIVFYHYVHPIN</sequence>
<reference evidence="2 3" key="1">
    <citation type="journal article" date="2017" name="Nat. Commun.">
        <title>Genome assembly with in vitro proximity ligation data and whole-genome triplication in lettuce.</title>
        <authorList>
            <person name="Reyes-Chin-Wo S."/>
            <person name="Wang Z."/>
            <person name="Yang X."/>
            <person name="Kozik A."/>
            <person name="Arikit S."/>
            <person name="Song C."/>
            <person name="Xia L."/>
            <person name="Froenicke L."/>
            <person name="Lavelle D.O."/>
            <person name="Truco M.J."/>
            <person name="Xia R."/>
            <person name="Zhu S."/>
            <person name="Xu C."/>
            <person name="Xu H."/>
            <person name="Xu X."/>
            <person name="Cox K."/>
            <person name="Korf I."/>
            <person name="Meyers B.C."/>
            <person name="Michelmore R.W."/>
        </authorList>
    </citation>
    <scope>NUCLEOTIDE SEQUENCE [LARGE SCALE GENOMIC DNA]</scope>
    <source>
        <strain evidence="3">cv. Salinas</strain>
        <tissue evidence="2">Seedlings</tissue>
    </source>
</reference>
<dbReference type="Proteomes" id="UP000235145">
    <property type="component" value="Unassembled WGS sequence"/>
</dbReference>
<gene>
    <name evidence="2" type="ORF">LSAT_V11C100033750</name>
</gene>
<dbReference type="PANTHER" id="PTHR47481:SF30">
    <property type="entry name" value="CCHC-TYPE DOMAIN-CONTAINING PROTEIN"/>
    <property type="match status" value="1"/>
</dbReference>